<feature type="region of interest" description="Disordered" evidence="1">
    <location>
        <begin position="378"/>
        <end position="414"/>
    </location>
</feature>
<evidence type="ECO:0000313" key="2">
    <source>
        <dbReference type="EMBL" id="KAF4075554.1"/>
    </source>
</evidence>
<feature type="compositionally biased region" description="Basic and acidic residues" evidence="1">
    <location>
        <begin position="379"/>
        <end position="392"/>
    </location>
</feature>
<dbReference type="AlphaFoldDB" id="A0A7J5ZY47"/>
<dbReference type="EMBL" id="JAAGNN010000021">
    <property type="protein sequence ID" value="KAF4075554.1"/>
    <property type="molecule type" value="Genomic_DNA"/>
</dbReference>
<comment type="caution">
    <text evidence="2">The sequence shown here is derived from an EMBL/GenBank/DDBJ whole genome shotgun (WGS) entry which is preliminary data.</text>
</comment>
<keyword evidence="3" id="KW-1185">Reference proteome</keyword>
<feature type="region of interest" description="Disordered" evidence="1">
    <location>
        <begin position="319"/>
        <end position="351"/>
    </location>
</feature>
<dbReference type="Proteomes" id="UP000593565">
    <property type="component" value="Unassembled WGS sequence"/>
</dbReference>
<accession>A0A7J5ZY47</accession>
<feature type="compositionally biased region" description="Polar residues" evidence="1">
    <location>
        <begin position="394"/>
        <end position="410"/>
    </location>
</feature>
<gene>
    <name evidence="2" type="ORF">AMELA_G00235520</name>
</gene>
<protein>
    <submittedName>
        <fullName evidence="2">Uncharacterized protein</fullName>
    </submittedName>
</protein>
<evidence type="ECO:0000313" key="3">
    <source>
        <dbReference type="Proteomes" id="UP000593565"/>
    </source>
</evidence>
<reference evidence="2 3" key="1">
    <citation type="submission" date="2020-02" db="EMBL/GenBank/DDBJ databases">
        <title>A chromosome-scale genome assembly of the black bullhead catfish (Ameiurus melas).</title>
        <authorList>
            <person name="Wen M."/>
            <person name="Zham M."/>
            <person name="Cabau C."/>
            <person name="Klopp C."/>
            <person name="Donnadieu C."/>
            <person name="Roques C."/>
            <person name="Bouchez O."/>
            <person name="Lampietro C."/>
            <person name="Jouanno E."/>
            <person name="Herpin A."/>
            <person name="Louis A."/>
            <person name="Berthelot C."/>
            <person name="Parey E."/>
            <person name="Roest-Crollius H."/>
            <person name="Braasch I."/>
            <person name="Postlethwait J."/>
            <person name="Robinson-Rechavi M."/>
            <person name="Echchiki A."/>
            <person name="Begum T."/>
            <person name="Montfort J."/>
            <person name="Schartl M."/>
            <person name="Bobe J."/>
            <person name="Guiguen Y."/>
        </authorList>
    </citation>
    <scope>NUCLEOTIDE SEQUENCE [LARGE SCALE GENOMIC DNA]</scope>
    <source>
        <strain evidence="2">M_S1</strain>
        <tissue evidence="2">Blood</tissue>
    </source>
</reference>
<proteinExistence type="predicted"/>
<name>A0A7J5ZY47_AMEME</name>
<sequence>MFMQSVALSTDLSMEDIELLHTQITALREEVAELHHKLLTHHPKAELQHQQAVLCPELKTEPNPLQSEQQEYLALKPEFCSTSECKTEPHLTHIHHEDLHTLTRVEDIHAVVVFKSEPEPLEISHTTHTDEHTLHTTHTDEHTLHTSKNSDMKHVAEEPRRLKKEEHEDNCCRMMSVERWCDRDEEFPGEAVMFMQSVALSTDLSMEGIELLHTQITALREEVAELHHKLLTHYPKAELQHQQAVLCPELKTELNPSQTEQQEYLALKPEFCSTSECKTEPHLAHIHHEDLHTLTRVEDIHVVFKSEPEPLEISHTTHTDEHTLHTTHTDEHTLHTTHTDEHTLHTTHTDEHTLHTRIKKCSVQLVDFRNSNIKHKTKELKSLKKEDHEDNKTGGLNTSDPADTRSTSNKTRAKDLERHTSKLISFKMCFITKLQVPGRFSYVALLILLVQWDLSLTPSQSEEPDAAGL</sequence>
<feature type="region of interest" description="Disordered" evidence="1">
    <location>
        <begin position="129"/>
        <end position="162"/>
    </location>
</feature>
<organism evidence="2 3">
    <name type="scientific">Ameiurus melas</name>
    <name type="common">Black bullhead</name>
    <name type="synonym">Silurus melas</name>
    <dbReference type="NCBI Taxonomy" id="219545"/>
    <lineage>
        <taxon>Eukaryota</taxon>
        <taxon>Metazoa</taxon>
        <taxon>Chordata</taxon>
        <taxon>Craniata</taxon>
        <taxon>Vertebrata</taxon>
        <taxon>Euteleostomi</taxon>
        <taxon>Actinopterygii</taxon>
        <taxon>Neopterygii</taxon>
        <taxon>Teleostei</taxon>
        <taxon>Ostariophysi</taxon>
        <taxon>Siluriformes</taxon>
        <taxon>Ictaluridae</taxon>
        <taxon>Ameiurus</taxon>
    </lineage>
</organism>
<evidence type="ECO:0000256" key="1">
    <source>
        <dbReference type="SAM" id="MobiDB-lite"/>
    </source>
</evidence>